<organism evidence="1 2">
    <name type="scientific">Vibrio cholerae</name>
    <dbReference type="NCBI Taxonomy" id="666"/>
    <lineage>
        <taxon>Bacteria</taxon>
        <taxon>Pseudomonadati</taxon>
        <taxon>Pseudomonadota</taxon>
        <taxon>Gammaproteobacteria</taxon>
        <taxon>Vibrionales</taxon>
        <taxon>Vibrionaceae</taxon>
        <taxon>Vibrio</taxon>
    </lineage>
</organism>
<evidence type="ECO:0000313" key="1">
    <source>
        <dbReference type="EMBL" id="KAA1253111.1"/>
    </source>
</evidence>
<protein>
    <submittedName>
        <fullName evidence="1">Uncharacterized protein</fullName>
    </submittedName>
</protein>
<dbReference type="AlphaFoldDB" id="A0A5Q6PE93"/>
<dbReference type="EMBL" id="VUAA01000028">
    <property type="protein sequence ID" value="KAA1253111.1"/>
    <property type="molecule type" value="Genomic_DNA"/>
</dbReference>
<dbReference type="Proteomes" id="UP000323225">
    <property type="component" value="Unassembled WGS sequence"/>
</dbReference>
<accession>A0A5Q6PE93</accession>
<gene>
    <name evidence="1" type="ORF">F0M16_19415</name>
</gene>
<comment type="caution">
    <text evidence="1">The sequence shown here is derived from an EMBL/GenBank/DDBJ whole genome shotgun (WGS) entry which is preliminary data.</text>
</comment>
<proteinExistence type="predicted"/>
<evidence type="ECO:0000313" key="2">
    <source>
        <dbReference type="Proteomes" id="UP000323225"/>
    </source>
</evidence>
<name>A0A5Q6PE93_VIBCL</name>
<sequence length="154" mass="17762">MENQSKSELRKDLSFLTTSGEIFDPMVFLTSNEPLDDVYAVSSDNRRVIIHTVQRICVTNEATGGYSLSSILVGFDQISEPIDGLFENVKLARKLYDYWKKLYTSKGKTPPRYKSKIGEVIIYMMIDSDIEYQEIINDGVLEYFENNLGFKYKQ</sequence>
<reference evidence="1 2" key="1">
    <citation type="submission" date="2019-09" db="EMBL/GenBank/DDBJ databases">
        <authorList>
            <person name="Kritzky A."/>
            <person name="Schelkanova E.Y."/>
            <person name="Alkhova Z.V."/>
            <person name="Smirnova N.I."/>
        </authorList>
    </citation>
    <scope>NUCLEOTIDE SEQUENCE [LARGE SCALE GENOMIC DNA]</scope>
    <source>
        <strain evidence="1 2">M1526</strain>
    </source>
</reference>